<evidence type="ECO:0000313" key="10">
    <source>
        <dbReference type="EMBL" id="MBK1706661.1"/>
    </source>
</evidence>
<protein>
    <recommendedName>
        <fullName evidence="3">asparagine synthase (glutamine-hydrolyzing)</fullName>
        <ecNumber evidence="3">6.3.5.4</ecNumber>
    </recommendedName>
</protein>
<evidence type="ECO:0000313" key="11">
    <source>
        <dbReference type="Proteomes" id="UP001296776"/>
    </source>
</evidence>
<dbReference type="SUPFAM" id="SSF52402">
    <property type="entry name" value="Adenine nucleotide alpha hydrolases-like"/>
    <property type="match status" value="1"/>
</dbReference>
<evidence type="ECO:0000259" key="9">
    <source>
        <dbReference type="Pfam" id="PF13537"/>
    </source>
</evidence>
<dbReference type="InterPro" id="IPR051786">
    <property type="entry name" value="ASN_synthetase/amidase"/>
</dbReference>
<evidence type="ECO:0000256" key="7">
    <source>
        <dbReference type="PIRSR" id="PIRSR001589-3"/>
    </source>
</evidence>
<comment type="catalytic activity">
    <reaction evidence="6">
        <text>L-aspartate + L-glutamine + ATP + H2O = L-asparagine + L-glutamate + AMP + diphosphate + H(+)</text>
        <dbReference type="Rhea" id="RHEA:12228"/>
        <dbReference type="ChEBI" id="CHEBI:15377"/>
        <dbReference type="ChEBI" id="CHEBI:15378"/>
        <dbReference type="ChEBI" id="CHEBI:29985"/>
        <dbReference type="ChEBI" id="CHEBI:29991"/>
        <dbReference type="ChEBI" id="CHEBI:30616"/>
        <dbReference type="ChEBI" id="CHEBI:33019"/>
        <dbReference type="ChEBI" id="CHEBI:58048"/>
        <dbReference type="ChEBI" id="CHEBI:58359"/>
        <dbReference type="ChEBI" id="CHEBI:456215"/>
        <dbReference type="EC" id="6.3.5.4"/>
    </reaction>
</comment>
<dbReference type="RefSeq" id="WP_200348126.1">
    <property type="nucleotide sequence ID" value="NZ_NRSJ01000047.1"/>
</dbReference>
<dbReference type="InterPro" id="IPR014729">
    <property type="entry name" value="Rossmann-like_a/b/a_fold"/>
</dbReference>
<comment type="pathway">
    <text evidence="1">Amino-acid biosynthesis; L-asparagine biosynthesis; L-asparagine from L-aspartate (L-Gln route): step 1/1.</text>
</comment>
<dbReference type="GO" id="GO:0006529">
    <property type="term" value="P:asparagine biosynthetic process"/>
    <property type="evidence" value="ECO:0007669"/>
    <property type="project" value="InterPro"/>
</dbReference>
<keyword evidence="4" id="KW-0547">Nucleotide-binding</keyword>
<comment type="similarity">
    <text evidence="2">Belongs to the asparagine synthetase family.</text>
</comment>
<dbReference type="AlphaFoldDB" id="A0AAJ0U7E7"/>
<feature type="domain" description="Glutamine amidotransferase type-2" evidence="9">
    <location>
        <begin position="86"/>
        <end position="148"/>
    </location>
</feature>
<accession>A0AAJ0U7E7</accession>
<dbReference type="GO" id="GO:0004066">
    <property type="term" value="F:asparagine synthase (glutamine-hydrolyzing) activity"/>
    <property type="evidence" value="ECO:0007669"/>
    <property type="project" value="UniProtKB-EC"/>
</dbReference>
<comment type="caution">
    <text evidence="10">The sequence shown here is derived from an EMBL/GenBank/DDBJ whole genome shotgun (WGS) entry which is preliminary data.</text>
</comment>
<dbReference type="PIRSF" id="PIRSF001589">
    <property type="entry name" value="Asn_synthetase_glu-h"/>
    <property type="match status" value="1"/>
</dbReference>
<organism evidence="10 11">
    <name type="scientific">Halochromatium glycolicum</name>
    <dbReference type="NCBI Taxonomy" id="85075"/>
    <lineage>
        <taxon>Bacteria</taxon>
        <taxon>Pseudomonadati</taxon>
        <taxon>Pseudomonadota</taxon>
        <taxon>Gammaproteobacteria</taxon>
        <taxon>Chromatiales</taxon>
        <taxon>Chromatiaceae</taxon>
        <taxon>Halochromatium</taxon>
    </lineage>
</organism>
<dbReference type="InterPro" id="IPR001962">
    <property type="entry name" value="Asn_synthase"/>
</dbReference>
<dbReference type="EMBL" id="NRSJ01000047">
    <property type="protein sequence ID" value="MBK1706661.1"/>
    <property type="molecule type" value="Genomic_DNA"/>
</dbReference>
<dbReference type="EC" id="6.3.5.4" evidence="3"/>
<proteinExistence type="inferred from homology"/>
<dbReference type="Pfam" id="PF00733">
    <property type="entry name" value="Asn_synthase"/>
    <property type="match status" value="1"/>
</dbReference>
<evidence type="ECO:0000256" key="3">
    <source>
        <dbReference type="ARBA" id="ARBA00012737"/>
    </source>
</evidence>
<dbReference type="Gene3D" id="3.60.20.10">
    <property type="entry name" value="Glutamine Phosphoribosylpyrophosphate, subunit 1, domain 1"/>
    <property type="match status" value="1"/>
</dbReference>
<keyword evidence="5" id="KW-0067">ATP-binding</keyword>
<feature type="domain" description="Asparagine synthetase" evidence="8">
    <location>
        <begin position="273"/>
        <end position="639"/>
    </location>
</feature>
<dbReference type="PANTHER" id="PTHR43284">
    <property type="entry name" value="ASPARAGINE SYNTHETASE (GLUTAMINE-HYDROLYZING)"/>
    <property type="match status" value="1"/>
</dbReference>
<dbReference type="Pfam" id="PF13537">
    <property type="entry name" value="GATase_7"/>
    <property type="match status" value="1"/>
</dbReference>
<dbReference type="InterPro" id="IPR017932">
    <property type="entry name" value="GATase_2_dom"/>
</dbReference>
<evidence type="ECO:0000259" key="8">
    <source>
        <dbReference type="Pfam" id="PF00733"/>
    </source>
</evidence>
<evidence type="ECO:0000256" key="5">
    <source>
        <dbReference type="ARBA" id="ARBA00022840"/>
    </source>
</evidence>
<dbReference type="PANTHER" id="PTHR43284:SF1">
    <property type="entry name" value="ASPARAGINE SYNTHETASE"/>
    <property type="match status" value="1"/>
</dbReference>
<name>A0AAJ0U7E7_9GAMM</name>
<gene>
    <name evidence="10" type="ORF">CKO40_19450</name>
</gene>
<dbReference type="CDD" id="cd01991">
    <property type="entry name" value="Asn_synthase_B_C"/>
    <property type="match status" value="1"/>
</dbReference>
<reference evidence="10" key="2">
    <citation type="journal article" date="2020" name="Microorganisms">
        <title>Osmotic Adaptation and Compatible Solute Biosynthesis of Phototrophic Bacteria as Revealed from Genome Analyses.</title>
        <authorList>
            <person name="Imhoff J.F."/>
            <person name="Rahn T."/>
            <person name="Kunzel S."/>
            <person name="Keller A."/>
            <person name="Neulinger S.C."/>
        </authorList>
    </citation>
    <scope>NUCLEOTIDE SEQUENCE</scope>
    <source>
        <strain evidence="10">DSM 11080</strain>
    </source>
</reference>
<dbReference type="Gene3D" id="3.40.50.620">
    <property type="entry name" value="HUPs"/>
    <property type="match status" value="1"/>
</dbReference>
<dbReference type="Proteomes" id="UP001296776">
    <property type="component" value="Unassembled WGS sequence"/>
</dbReference>
<evidence type="ECO:0000256" key="6">
    <source>
        <dbReference type="ARBA" id="ARBA00048741"/>
    </source>
</evidence>
<keyword evidence="11" id="KW-1185">Reference proteome</keyword>
<dbReference type="SUPFAM" id="SSF56235">
    <property type="entry name" value="N-terminal nucleophile aminohydrolases (Ntn hydrolases)"/>
    <property type="match status" value="1"/>
</dbReference>
<evidence type="ECO:0000256" key="4">
    <source>
        <dbReference type="ARBA" id="ARBA00022741"/>
    </source>
</evidence>
<dbReference type="GO" id="GO:0005829">
    <property type="term" value="C:cytosol"/>
    <property type="evidence" value="ECO:0007669"/>
    <property type="project" value="TreeGrafter"/>
</dbReference>
<dbReference type="GO" id="GO:0005524">
    <property type="term" value="F:ATP binding"/>
    <property type="evidence" value="ECO:0007669"/>
    <property type="project" value="UniProtKB-KW"/>
</dbReference>
<feature type="site" description="Important for beta-aspartyl-AMP intermediate formation" evidence="7">
    <location>
        <position position="381"/>
    </location>
</feature>
<evidence type="ECO:0000256" key="2">
    <source>
        <dbReference type="ARBA" id="ARBA00005752"/>
    </source>
</evidence>
<dbReference type="InterPro" id="IPR006426">
    <property type="entry name" value="Asn_synth_AEB"/>
</dbReference>
<evidence type="ECO:0000256" key="1">
    <source>
        <dbReference type="ARBA" id="ARBA00005187"/>
    </source>
</evidence>
<reference evidence="10" key="1">
    <citation type="submission" date="2017-08" db="EMBL/GenBank/DDBJ databases">
        <authorList>
            <person name="Imhoff J.F."/>
            <person name="Rahn T."/>
            <person name="Kuenzel S."/>
            <person name="Neulinger S.C."/>
        </authorList>
    </citation>
    <scope>NUCLEOTIDE SEQUENCE</scope>
    <source>
        <strain evidence="10">DSM 11080</strain>
    </source>
</reference>
<dbReference type="InterPro" id="IPR029055">
    <property type="entry name" value="Ntn_hydrolases_N"/>
</dbReference>
<sequence length="655" mass="71920">MTGLCGWFSLEQGQPPTDLEARAQQLPAAAGASVASRANAHGACAVRAGWISQDASGCIAALAGHPRWRDAELAGQAKDHDPAFALLSAYQRLGDGLFERLAGDFALVILDPSAPRLLAGIDRTGQLPLHCAPIPGGLVFGSSANSVLAHPGLERRLTADGLFHYLFFHMLPAPVSLYAGLHKLQAAHRLDHDRGGWRMRPYWLPAFTEPAEADQAALGDEMKALLRAAVARAADIGHADTGLGVGQSEVARAADTAPSHVAPGTAPDKASESAIGAFLSGGLDSSTVAGLLAELRPGGADSFSIGFEAEGYDELPYARLAAQQFGLRAHEYYVTPEDVVEAVPLIAASYDEPFGNSSALPAYFCARNAAETGVTRLLGGDGGDELFAGNARYAKQGVFEHWHRIAGPLRHRLLEPLFTRLPQRVPLLRKARSYVEQARIPLPDRLQTYNYLHRIALAELFTPGFLEQVDTEAPWQLMRTLYQRPQQATSLNRMLYLDWQQTLADNDLRKVTRMCQLAGVDVVYPMLDDELVAFSCRVPSELKLHRGRLRHFYKEAMRDFLPAGIIDKKKHGFGLPFGVWMHDHKPLQELAYDNLLKFKGRGIVRAAFIDQLIRWHREAHAVYYGELVWVLMMLELWLSAQGENPVATESESIRR</sequence>